<dbReference type="InterPro" id="IPR052194">
    <property type="entry name" value="MESH1"/>
</dbReference>
<dbReference type="InterPro" id="IPR003607">
    <property type="entry name" value="HD/PDEase_dom"/>
</dbReference>
<organism evidence="2">
    <name type="scientific">Ensifer adhaerens</name>
    <name type="common">Sinorhizobium morelense</name>
    <dbReference type="NCBI Taxonomy" id="106592"/>
    <lineage>
        <taxon>Bacteria</taxon>
        <taxon>Pseudomonadati</taxon>
        <taxon>Pseudomonadota</taxon>
        <taxon>Alphaproteobacteria</taxon>
        <taxon>Hyphomicrobiales</taxon>
        <taxon>Rhizobiaceae</taxon>
        <taxon>Sinorhizobium/Ensifer group</taxon>
        <taxon>Ensifer</taxon>
    </lineage>
</organism>
<reference evidence="2" key="1">
    <citation type="journal article" date="2013" name="Microbes Environ.">
        <title>Identification and Phylogenetic Characterization of Cobalamin Biosynthetic Genes of Ensifer adhaerens.</title>
        <authorList>
            <person name="Vu H.T."/>
            <person name="Itoh H."/>
            <person name="Ishii S."/>
            <person name="Senoo K."/>
            <person name="Otsuka S."/>
        </authorList>
    </citation>
    <scope>NUCLEOTIDE SEQUENCE</scope>
    <source>
        <strain evidence="2">CSBa</strain>
    </source>
</reference>
<dbReference type="GO" id="GO:0008893">
    <property type="term" value="F:guanosine-3',5'-bis(diphosphate) 3'-diphosphatase activity"/>
    <property type="evidence" value="ECO:0007669"/>
    <property type="project" value="TreeGrafter"/>
</dbReference>
<dbReference type="Gene3D" id="1.10.3210.10">
    <property type="entry name" value="Hypothetical protein af1432"/>
    <property type="match status" value="1"/>
</dbReference>
<evidence type="ECO:0000313" key="2">
    <source>
        <dbReference type="EMBL" id="BAL73211.1"/>
    </source>
</evidence>
<dbReference type="GO" id="GO:0016301">
    <property type="term" value="F:kinase activity"/>
    <property type="evidence" value="ECO:0007669"/>
    <property type="project" value="UniProtKB-KW"/>
</dbReference>
<dbReference type="CDD" id="cd00077">
    <property type="entry name" value="HDc"/>
    <property type="match status" value="1"/>
</dbReference>
<dbReference type="AlphaFoldDB" id="I0FXH4"/>
<keyword evidence="2" id="KW-0808">Transferase</keyword>
<dbReference type="EMBL" id="AB705625">
    <property type="protein sequence ID" value="BAL73211.1"/>
    <property type="molecule type" value="Genomic_DNA"/>
</dbReference>
<dbReference type="PANTHER" id="PTHR46246:SF1">
    <property type="entry name" value="GUANOSINE-3',5'-BIS(DIPHOSPHATE) 3'-PYROPHOSPHOHYDROLASE MESH1"/>
    <property type="match status" value="1"/>
</dbReference>
<feature type="domain" description="HD" evidence="1">
    <location>
        <begin position="37"/>
        <end position="133"/>
    </location>
</feature>
<name>I0FXH4_ENSAD</name>
<keyword evidence="2" id="KW-0418">Kinase</keyword>
<dbReference type="SMART" id="SM00471">
    <property type="entry name" value="HDc"/>
    <property type="match status" value="1"/>
</dbReference>
<dbReference type="Pfam" id="PF13328">
    <property type="entry name" value="HD_4"/>
    <property type="match status" value="1"/>
</dbReference>
<protein>
    <submittedName>
        <fullName evidence="2">Putative GTP pyrophosphokinase (ATP:GTP 3'-pyrophosphotransferase) protein</fullName>
    </submittedName>
</protein>
<dbReference type="PROSITE" id="PS51831">
    <property type="entry name" value="HD"/>
    <property type="match status" value="1"/>
</dbReference>
<dbReference type="PANTHER" id="PTHR46246">
    <property type="entry name" value="GUANOSINE-3',5'-BIS(DIPHOSPHATE) 3'-PYROPHOSPHOHYDROLASE MESH1"/>
    <property type="match status" value="1"/>
</dbReference>
<accession>I0FXH4</accession>
<dbReference type="SUPFAM" id="SSF109604">
    <property type="entry name" value="HD-domain/PDEase-like"/>
    <property type="match status" value="1"/>
</dbReference>
<evidence type="ECO:0000259" key="1">
    <source>
        <dbReference type="PROSITE" id="PS51831"/>
    </source>
</evidence>
<dbReference type="InterPro" id="IPR006674">
    <property type="entry name" value="HD_domain"/>
</dbReference>
<sequence>MEAGVERKIMTDLENSALQFATRAHGEQKRKYDGRPYIVHPIAVAEIVRSVPHTPEMIAAALLHDTVEDSDATLLEFKEAFGPKVATLVAWLTDISTPFHGNRQVRKELDRQHLASAPAAAKTVKLADLIDNAIAIKAGDPNFWKVFGAEMKRLLEVLGDGDETLLAKARALAPQ</sequence>
<proteinExistence type="predicted"/>